<dbReference type="OrthoDB" id="9803017at2"/>
<accession>A0A3L7A9R1</accession>
<dbReference type="Gene3D" id="3.40.50.150">
    <property type="entry name" value="Vaccinia Virus protein VP39"/>
    <property type="match status" value="1"/>
</dbReference>
<keyword evidence="4" id="KW-1185">Reference proteome</keyword>
<dbReference type="InterPro" id="IPR029063">
    <property type="entry name" value="SAM-dependent_MTases_sf"/>
</dbReference>
<dbReference type="InterPro" id="IPR004398">
    <property type="entry name" value="RNA_MeTrfase_RsmD"/>
</dbReference>
<sequence>MTRIVSGRAGSLALKVPSAGTRPTSDRVREALFSALESRGYLDDAHVLDLFAGSGALALEAISRGAASAVLVEKAASAAKVCTQNAKTLTQAIGRADIRVVVRGAQPYLDEGSEDYDLVFIDPPYDYTEDELTALLAALPRRLRKDGLVVVERSTRSPEPTWPAGLERFVQKKYGETTVWWAEASA</sequence>
<evidence type="ECO:0000256" key="1">
    <source>
        <dbReference type="ARBA" id="ARBA00022603"/>
    </source>
</evidence>
<dbReference type="AlphaFoldDB" id="A0A3L7A9R1"/>
<evidence type="ECO:0000313" key="4">
    <source>
        <dbReference type="Proteomes" id="UP000272503"/>
    </source>
</evidence>
<protein>
    <submittedName>
        <fullName evidence="3">16S rRNA (Guanine(966)-N(2))-methyltransferase RsmD</fullName>
        <ecNumber evidence="3">2.1.1.171</ecNumber>
    </submittedName>
</protein>
<dbReference type="GO" id="GO:0052913">
    <property type="term" value="F:16S rRNA (guanine(966)-N(2))-methyltransferase activity"/>
    <property type="evidence" value="ECO:0007669"/>
    <property type="project" value="UniProtKB-EC"/>
</dbReference>
<dbReference type="EMBL" id="RCUX01000004">
    <property type="protein sequence ID" value="RLP76580.1"/>
    <property type="molecule type" value="Genomic_DNA"/>
</dbReference>
<dbReference type="Proteomes" id="UP000272503">
    <property type="component" value="Unassembled WGS sequence"/>
</dbReference>
<dbReference type="Pfam" id="PF03602">
    <property type="entry name" value="Cons_hypoth95"/>
    <property type="match status" value="1"/>
</dbReference>
<dbReference type="PROSITE" id="PS00092">
    <property type="entry name" value="N6_MTASE"/>
    <property type="match status" value="1"/>
</dbReference>
<dbReference type="InterPro" id="IPR002052">
    <property type="entry name" value="DNA_methylase_N6_adenine_CS"/>
</dbReference>
<dbReference type="SUPFAM" id="SSF53335">
    <property type="entry name" value="S-adenosyl-L-methionine-dependent methyltransferases"/>
    <property type="match status" value="1"/>
</dbReference>
<evidence type="ECO:0000256" key="2">
    <source>
        <dbReference type="ARBA" id="ARBA00022679"/>
    </source>
</evidence>
<dbReference type="GO" id="GO:0003676">
    <property type="term" value="F:nucleic acid binding"/>
    <property type="evidence" value="ECO:0007669"/>
    <property type="project" value="InterPro"/>
</dbReference>
<dbReference type="NCBIfam" id="TIGR00095">
    <property type="entry name" value="16S rRNA (guanine(966)-N(2))-methyltransferase RsmD"/>
    <property type="match status" value="1"/>
</dbReference>
<dbReference type="PANTHER" id="PTHR43542">
    <property type="entry name" value="METHYLTRANSFERASE"/>
    <property type="match status" value="1"/>
</dbReference>
<reference evidence="3 4" key="1">
    <citation type="submission" date="2018-10" db="EMBL/GenBank/DDBJ databases">
        <authorList>
            <person name="Li J."/>
        </authorList>
    </citation>
    <scope>NUCLEOTIDE SEQUENCE [LARGE SCALE GENOMIC DNA]</scope>
    <source>
        <strain evidence="3 4">IF 016277</strain>
    </source>
</reference>
<gene>
    <name evidence="3" type="primary">rsmD</name>
    <name evidence="3" type="ORF">D9V32_06965</name>
</gene>
<name>A0A3L7A9R1_9MICO</name>
<proteinExistence type="predicted"/>
<organism evidence="3 4">
    <name type="scientific">Mycetocola tolaasinivorans</name>
    <dbReference type="NCBI Taxonomy" id="76635"/>
    <lineage>
        <taxon>Bacteria</taxon>
        <taxon>Bacillati</taxon>
        <taxon>Actinomycetota</taxon>
        <taxon>Actinomycetes</taxon>
        <taxon>Micrococcales</taxon>
        <taxon>Microbacteriaceae</taxon>
        <taxon>Mycetocola</taxon>
    </lineage>
</organism>
<keyword evidence="1 3" id="KW-0489">Methyltransferase</keyword>
<comment type="caution">
    <text evidence="3">The sequence shown here is derived from an EMBL/GenBank/DDBJ whole genome shotgun (WGS) entry which is preliminary data.</text>
</comment>
<evidence type="ECO:0000313" key="3">
    <source>
        <dbReference type="EMBL" id="RLP76580.1"/>
    </source>
</evidence>
<keyword evidence="2 3" id="KW-0808">Transferase</keyword>
<dbReference type="RefSeq" id="WP_121648160.1">
    <property type="nucleotide sequence ID" value="NZ_RCUX01000004.1"/>
</dbReference>
<dbReference type="EC" id="2.1.1.171" evidence="3"/>
<dbReference type="PIRSF" id="PIRSF004553">
    <property type="entry name" value="CHP00095"/>
    <property type="match status" value="1"/>
</dbReference>
<dbReference type="PANTHER" id="PTHR43542:SF1">
    <property type="entry name" value="METHYLTRANSFERASE"/>
    <property type="match status" value="1"/>
</dbReference>
<dbReference type="CDD" id="cd02440">
    <property type="entry name" value="AdoMet_MTases"/>
    <property type="match status" value="1"/>
</dbReference>